<feature type="compositionally biased region" description="Low complexity" evidence="1">
    <location>
        <begin position="85"/>
        <end position="97"/>
    </location>
</feature>
<proteinExistence type="predicted"/>
<dbReference type="AlphaFoldDB" id="A0A9X5IS31"/>
<evidence type="ECO:0000313" key="4">
    <source>
        <dbReference type="Proteomes" id="UP000774283"/>
    </source>
</evidence>
<organism evidence="3 4">
    <name type="scientific">Sanguibacter hominis ATCC BAA-789</name>
    <dbReference type="NCBI Taxonomy" id="1312740"/>
    <lineage>
        <taxon>Bacteria</taxon>
        <taxon>Bacillati</taxon>
        <taxon>Actinomycetota</taxon>
        <taxon>Actinomycetes</taxon>
        <taxon>Micrococcales</taxon>
        <taxon>Sanguibacteraceae</taxon>
        <taxon>Sanguibacter</taxon>
    </lineage>
</organism>
<name>A0A9X5IS31_9MICO</name>
<dbReference type="EMBL" id="JAAXOW010000003">
    <property type="protein sequence ID" value="NKX93679.1"/>
    <property type="molecule type" value="Genomic_DNA"/>
</dbReference>
<keyword evidence="2" id="KW-0812">Transmembrane</keyword>
<feature type="region of interest" description="Disordered" evidence="1">
    <location>
        <begin position="75"/>
        <end position="110"/>
    </location>
</feature>
<sequence length="110" mass="11877">MTVQLVPHTSALTFETVSPSPSPTDVLRGDLNEYDVTPGLIGFLAIFFIAVVCILGWFSMNRRVRRLRFEERAEAAREPRDVTVEEAAAEGPGVAEPAGDHGPTPGRADG</sequence>
<keyword evidence="2" id="KW-0472">Membrane</keyword>
<dbReference type="RefSeq" id="WP_168447745.1">
    <property type="nucleotide sequence ID" value="NZ_JAAXOW010000003.1"/>
</dbReference>
<keyword evidence="4" id="KW-1185">Reference proteome</keyword>
<keyword evidence="2" id="KW-1133">Transmembrane helix</keyword>
<evidence type="ECO:0000256" key="2">
    <source>
        <dbReference type="SAM" id="Phobius"/>
    </source>
</evidence>
<protein>
    <submittedName>
        <fullName evidence="3">Uncharacterized protein</fullName>
    </submittedName>
</protein>
<evidence type="ECO:0000313" key="3">
    <source>
        <dbReference type="EMBL" id="NKX93679.1"/>
    </source>
</evidence>
<accession>A0A9X5IS31</accession>
<reference evidence="3 4" key="1">
    <citation type="submission" date="2020-04" db="EMBL/GenBank/DDBJ databases">
        <title>MicrobeNet Type strains.</title>
        <authorList>
            <person name="Nicholson A.C."/>
        </authorList>
    </citation>
    <scope>NUCLEOTIDE SEQUENCE [LARGE SCALE GENOMIC DNA]</scope>
    <source>
        <strain evidence="3 4">ATCC BAA-789</strain>
    </source>
</reference>
<feature type="transmembrane region" description="Helical" evidence="2">
    <location>
        <begin position="40"/>
        <end position="58"/>
    </location>
</feature>
<comment type="caution">
    <text evidence="3">The sequence shown here is derived from an EMBL/GenBank/DDBJ whole genome shotgun (WGS) entry which is preliminary data.</text>
</comment>
<evidence type="ECO:0000256" key="1">
    <source>
        <dbReference type="SAM" id="MobiDB-lite"/>
    </source>
</evidence>
<dbReference type="Proteomes" id="UP000774283">
    <property type="component" value="Unassembled WGS sequence"/>
</dbReference>
<gene>
    <name evidence="3" type="ORF">HF995_10435</name>
</gene>